<keyword evidence="4" id="KW-1185">Reference proteome</keyword>
<gene>
    <name evidence="3" type="ORF">LQV63_20670</name>
</gene>
<dbReference type="Proteomes" id="UP001199916">
    <property type="component" value="Unassembled WGS sequence"/>
</dbReference>
<organism evidence="3 4">
    <name type="scientific">Paenibacillus profundus</name>
    <dbReference type="NCBI Taxonomy" id="1173085"/>
    <lineage>
        <taxon>Bacteria</taxon>
        <taxon>Bacillati</taxon>
        <taxon>Bacillota</taxon>
        <taxon>Bacilli</taxon>
        <taxon>Bacillales</taxon>
        <taxon>Paenibacillaceae</taxon>
        <taxon>Paenibacillus</taxon>
    </lineage>
</organism>
<dbReference type="PANTHER" id="PTHR43798:SF31">
    <property type="entry name" value="AB HYDROLASE SUPERFAMILY PROTEIN YCLE"/>
    <property type="match status" value="1"/>
</dbReference>
<evidence type="ECO:0000313" key="3">
    <source>
        <dbReference type="EMBL" id="MCE5171699.1"/>
    </source>
</evidence>
<name>A0ABS8YQ33_9BACL</name>
<dbReference type="InterPro" id="IPR029058">
    <property type="entry name" value="AB_hydrolase_fold"/>
</dbReference>
<protein>
    <submittedName>
        <fullName evidence="3">Alpha/beta hydrolase</fullName>
    </submittedName>
</protein>
<dbReference type="EMBL" id="JAJNBZ010000019">
    <property type="protein sequence ID" value="MCE5171699.1"/>
    <property type="molecule type" value="Genomic_DNA"/>
</dbReference>
<evidence type="ECO:0000256" key="1">
    <source>
        <dbReference type="ARBA" id="ARBA00022801"/>
    </source>
</evidence>
<evidence type="ECO:0000313" key="4">
    <source>
        <dbReference type="Proteomes" id="UP001199916"/>
    </source>
</evidence>
<comment type="caution">
    <text evidence="3">The sequence shown here is derived from an EMBL/GenBank/DDBJ whole genome shotgun (WGS) entry which is preliminary data.</text>
</comment>
<dbReference type="PANTHER" id="PTHR43798">
    <property type="entry name" value="MONOACYLGLYCEROL LIPASE"/>
    <property type="match status" value="1"/>
</dbReference>
<dbReference type="InterPro" id="IPR050266">
    <property type="entry name" value="AB_hydrolase_sf"/>
</dbReference>
<dbReference type="RefSeq" id="WP_019420542.1">
    <property type="nucleotide sequence ID" value="NZ_JAJNBZ010000019.1"/>
</dbReference>
<dbReference type="GO" id="GO:0016787">
    <property type="term" value="F:hydrolase activity"/>
    <property type="evidence" value="ECO:0007669"/>
    <property type="project" value="UniProtKB-KW"/>
</dbReference>
<dbReference type="InterPro" id="IPR000073">
    <property type="entry name" value="AB_hydrolase_1"/>
</dbReference>
<evidence type="ECO:0000259" key="2">
    <source>
        <dbReference type="Pfam" id="PF00561"/>
    </source>
</evidence>
<dbReference type="Gene3D" id="3.40.50.1820">
    <property type="entry name" value="alpha/beta hydrolase"/>
    <property type="match status" value="1"/>
</dbReference>
<dbReference type="SUPFAM" id="SSF53474">
    <property type="entry name" value="alpha/beta-Hydrolases"/>
    <property type="match status" value="1"/>
</dbReference>
<accession>A0ABS8YQ33</accession>
<dbReference type="Pfam" id="PF00561">
    <property type="entry name" value="Abhydrolase_1"/>
    <property type="match status" value="1"/>
</dbReference>
<proteinExistence type="predicted"/>
<dbReference type="PRINTS" id="PR00111">
    <property type="entry name" value="ABHYDROLASE"/>
</dbReference>
<reference evidence="3 4" key="1">
    <citation type="submission" date="2021-11" db="EMBL/GenBank/DDBJ databases">
        <title>Draft genome sequence of Paenibacillus profundus YoMME, a new Gram-positive bacteria with exoelectrogenic properties.</title>
        <authorList>
            <person name="Hubenova Y."/>
            <person name="Hubenova E."/>
            <person name="Manasiev Y."/>
            <person name="Peykov S."/>
            <person name="Mitov M."/>
        </authorList>
    </citation>
    <scope>NUCLEOTIDE SEQUENCE [LARGE SCALE GENOMIC DNA]</scope>
    <source>
        <strain evidence="3 4">YoMME</strain>
    </source>
</reference>
<keyword evidence="1 3" id="KW-0378">Hydrolase</keyword>
<feature type="domain" description="AB hydrolase-1" evidence="2">
    <location>
        <begin position="21"/>
        <end position="234"/>
    </location>
</feature>
<sequence length="289" mass="33363">MPKKMINGVNLHYHVYGKGVPILFIHPPLLTSENFNYQVAQLSAHFKVITFDIRGHGLSDVSKEPITYPLIVRDMLQLMNKLGIDKAYLCGYSTGGTIALHALLSYPDRFQGGILVSTMSETSDYWLRWRIALAIALTNVKAKNLLAWAITRGNADSRETYNNLKRTAKLGRTDNWRQYYRCSLTYNCTSQLKKIKAPIMLIYGKKDLGFFRYAGKLQRNLPHYQLYWIKGAKHQIPTKNALEMNELIQQWIRRQENEVKREEKQPEVEPYLAAKILEESSESMQHPLA</sequence>